<dbReference type="Proteomes" id="UP000184207">
    <property type="component" value="Unassembled WGS sequence"/>
</dbReference>
<name>A0A1M7SUY4_FERGO</name>
<keyword evidence="5 6" id="KW-0482">Metalloprotease</keyword>
<dbReference type="NCBIfam" id="TIGR02290">
    <property type="entry name" value="M3_fam_3"/>
    <property type="match status" value="1"/>
</dbReference>
<dbReference type="STRING" id="1121883.SAMN02745226_01250"/>
<dbReference type="InterPro" id="IPR001567">
    <property type="entry name" value="Pept_M3A_M3B_dom"/>
</dbReference>
<evidence type="ECO:0000256" key="3">
    <source>
        <dbReference type="ARBA" id="ARBA00022801"/>
    </source>
</evidence>
<evidence type="ECO:0000259" key="7">
    <source>
        <dbReference type="Pfam" id="PF01432"/>
    </source>
</evidence>
<dbReference type="Gene3D" id="1.20.140.70">
    <property type="entry name" value="Oligopeptidase f, N-terminal domain"/>
    <property type="match status" value="1"/>
</dbReference>
<dbReference type="RefSeq" id="WP_072759517.1">
    <property type="nucleotide sequence ID" value="NZ_FRDJ01000006.1"/>
</dbReference>
<evidence type="ECO:0000256" key="5">
    <source>
        <dbReference type="ARBA" id="ARBA00023049"/>
    </source>
</evidence>
<dbReference type="SUPFAM" id="SSF55486">
    <property type="entry name" value="Metalloproteases ('zincins'), catalytic domain"/>
    <property type="match status" value="1"/>
</dbReference>
<dbReference type="OrthoDB" id="9769691at2"/>
<evidence type="ECO:0000313" key="9">
    <source>
        <dbReference type="EMBL" id="SHN62186.1"/>
    </source>
</evidence>
<feature type="domain" description="Peptidase M3A/M3B catalytic" evidence="7">
    <location>
        <begin position="193"/>
        <end position="574"/>
    </location>
</feature>
<proteinExistence type="inferred from homology"/>
<evidence type="ECO:0000256" key="2">
    <source>
        <dbReference type="ARBA" id="ARBA00022723"/>
    </source>
</evidence>
<organism evidence="9 10">
    <name type="scientific">Fervidobacterium gondwanense DSM 13020</name>
    <dbReference type="NCBI Taxonomy" id="1121883"/>
    <lineage>
        <taxon>Bacteria</taxon>
        <taxon>Thermotogati</taxon>
        <taxon>Thermotogota</taxon>
        <taxon>Thermotogae</taxon>
        <taxon>Thermotogales</taxon>
        <taxon>Fervidobacteriaceae</taxon>
        <taxon>Fervidobacterium</taxon>
    </lineage>
</organism>
<dbReference type="InterPro" id="IPR011977">
    <property type="entry name" value="Pept_M3B_clade3"/>
</dbReference>
<reference evidence="10" key="1">
    <citation type="submission" date="2016-12" db="EMBL/GenBank/DDBJ databases">
        <authorList>
            <person name="Varghese N."/>
            <person name="Submissions S."/>
        </authorList>
    </citation>
    <scope>NUCLEOTIDE SEQUENCE [LARGE SCALE GENOMIC DNA]</scope>
    <source>
        <strain evidence="10">DSM 13020</strain>
    </source>
</reference>
<evidence type="ECO:0000313" key="10">
    <source>
        <dbReference type="Proteomes" id="UP000184207"/>
    </source>
</evidence>
<dbReference type="PANTHER" id="PTHR34217">
    <property type="entry name" value="METAL-DEPENDENT CARBOXYPEPTIDASE"/>
    <property type="match status" value="1"/>
</dbReference>
<dbReference type="PANTHER" id="PTHR34217:SF1">
    <property type="entry name" value="CARBOXYPEPTIDASE 1"/>
    <property type="match status" value="1"/>
</dbReference>
<accession>A0A1M7SUY4</accession>
<dbReference type="InterPro" id="IPR034006">
    <property type="entry name" value="M3B_PepF_2"/>
</dbReference>
<dbReference type="GO" id="GO:0006508">
    <property type="term" value="P:proteolysis"/>
    <property type="evidence" value="ECO:0007669"/>
    <property type="project" value="UniProtKB-KW"/>
</dbReference>
<evidence type="ECO:0000256" key="1">
    <source>
        <dbReference type="ARBA" id="ARBA00022670"/>
    </source>
</evidence>
<dbReference type="InterPro" id="IPR001333">
    <property type="entry name" value="Peptidase_M32_Taq"/>
</dbReference>
<comment type="cofactor">
    <cofactor evidence="6">
        <name>Zn(2+)</name>
        <dbReference type="ChEBI" id="CHEBI:29105"/>
    </cofactor>
    <text evidence="6">Binds 1 zinc ion.</text>
</comment>
<protein>
    <submittedName>
        <fullName evidence="9">Oligoendopeptidase, pepF/M3 family</fullName>
    </submittedName>
</protein>
<sequence>MKWDLSNIYSSFESEEFKADIARLENEVKAFLSWMDENFQTVENAEEKLEYVISNLNELSLLAGKLYNFASLTLSADANNEMAAKYLDVIRSKFVDLSLARTKLRKFLKDLDISNIGSSKSEIVKSHKFFIREQKLLSKYMLSENEEKIISLMRLTGGNAWNNLYEKTTSNLLCDIELNGERKKLPLMRIRNLAYDKSQEVRKKAYESELKACESVASVIAQCLNSIKGEFLTEVKLRGYSSPLEPMLFENRISQETFDAMMEAVKESMPKLRKYLQKKAQILGHSDGSKGLPWYDLFAPLGGYTKTWSFEEARTFIVEKLSEFSKELGEFIDQAFERKWIDAETRPGKRGGAFCSSVKALKESRILMSFDGTLDNVLTLAHELGHAFHNYCLKDETPLNSTTPATLAETASIFNETLLLNKIKEGSKIEEKLALLDKELSDAVQIIIDIYSRFLFEKAVFEKRVSGPLSVDELKQIMANAQKKAYGEGLDENVQHPYMWLVKPHYYSPTFHFYNFPYTFGMLFGLGIYAKRNDEGFFETYKKLLSSTGKGTAEEVAATVGIDITKKEFWKSSLRVIEEAVDEFLNM</sequence>
<gene>
    <name evidence="9" type="ORF">SAMN02745226_01250</name>
</gene>
<dbReference type="EMBL" id="FRDJ01000006">
    <property type="protein sequence ID" value="SHN62186.1"/>
    <property type="molecule type" value="Genomic_DNA"/>
</dbReference>
<evidence type="ECO:0000256" key="6">
    <source>
        <dbReference type="RuleBase" id="RU003435"/>
    </source>
</evidence>
<keyword evidence="2 6" id="KW-0479">Metal-binding</keyword>
<keyword evidence="10" id="KW-1185">Reference proteome</keyword>
<comment type="similarity">
    <text evidence="6">Belongs to the peptidase M3 family.</text>
</comment>
<keyword evidence="3 6" id="KW-0378">Hydrolase</keyword>
<keyword evidence="1 6" id="KW-0645">Protease</keyword>
<keyword evidence="4 6" id="KW-0862">Zinc</keyword>
<dbReference type="GO" id="GO:0046872">
    <property type="term" value="F:metal ion binding"/>
    <property type="evidence" value="ECO:0007669"/>
    <property type="project" value="UniProtKB-UniRule"/>
</dbReference>
<dbReference type="InterPro" id="IPR013647">
    <property type="entry name" value="OligopepF_N_dom"/>
</dbReference>
<feature type="domain" description="Oligopeptidase F N-terminal" evidence="8">
    <location>
        <begin position="123"/>
        <end position="171"/>
    </location>
</feature>
<dbReference type="Pfam" id="PF08439">
    <property type="entry name" value="Peptidase_M3_N"/>
    <property type="match status" value="1"/>
</dbReference>
<dbReference type="AlphaFoldDB" id="A0A1M7SUY4"/>
<evidence type="ECO:0000256" key="4">
    <source>
        <dbReference type="ARBA" id="ARBA00022833"/>
    </source>
</evidence>
<dbReference type="GO" id="GO:0004222">
    <property type="term" value="F:metalloendopeptidase activity"/>
    <property type="evidence" value="ECO:0007669"/>
    <property type="project" value="InterPro"/>
</dbReference>
<dbReference type="Pfam" id="PF01432">
    <property type="entry name" value="Peptidase_M3"/>
    <property type="match status" value="1"/>
</dbReference>
<dbReference type="CDD" id="cd09607">
    <property type="entry name" value="M3B_PepF"/>
    <property type="match status" value="1"/>
</dbReference>
<dbReference type="Gene3D" id="1.10.1370.20">
    <property type="entry name" value="Oligoendopeptidase f, C-terminal domain"/>
    <property type="match status" value="1"/>
</dbReference>
<evidence type="ECO:0000259" key="8">
    <source>
        <dbReference type="Pfam" id="PF08439"/>
    </source>
</evidence>
<dbReference type="GO" id="GO:0004181">
    <property type="term" value="F:metallocarboxypeptidase activity"/>
    <property type="evidence" value="ECO:0007669"/>
    <property type="project" value="InterPro"/>
</dbReference>
<dbReference type="InterPro" id="IPR042088">
    <property type="entry name" value="OligoPept_F_C"/>
</dbReference>